<dbReference type="SUPFAM" id="SSF55811">
    <property type="entry name" value="Nudix"/>
    <property type="match status" value="1"/>
</dbReference>
<sequence length="215" mass="23446">MCPQCEHTKRRNIARNSPHPQGAAFLFPLRSSLCSPQAAPAWDNRSPPAARAPYCGRMSQPLPPAVQSMTMLAAAVLVHDRAEGRVLLLRRGPHAKFAPGEWDLPVGKCDPGEPVATAAVRELHEETGLVVDESSLRIAHVLHAARGAEAPNGFLTVIFLTETWSGEARNVEPAKHSEVRWVDTRALPEEMVFRSDRVIERCLSGGVGLTQLGWA</sequence>
<dbReference type="InterPro" id="IPR020476">
    <property type="entry name" value="Nudix_hydrolase"/>
</dbReference>
<name>A0A286DQ97_9ACTN</name>
<keyword evidence="3 4" id="KW-0378">Hydrolase</keyword>
<evidence type="ECO:0000256" key="2">
    <source>
        <dbReference type="ARBA" id="ARBA00005582"/>
    </source>
</evidence>
<dbReference type="PROSITE" id="PS00893">
    <property type="entry name" value="NUDIX_BOX"/>
    <property type="match status" value="1"/>
</dbReference>
<dbReference type="PANTHER" id="PTHR43046:SF16">
    <property type="entry name" value="ADP-RIBOSE PYROPHOSPHATASE YJHB-RELATED"/>
    <property type="match status" value="1"/>
</dbReference>
<dbReference type="GO" id="GO:0016787">
    <property type="term" value="F:hydrolase activity"/>
    <property type="evidence" value="ECO:0007669"/>
    <property type="project" value="UniProtKB-KW"/>
</dbReference>
<dbReference type="Gene3D" id="3.90.79.10">
    <property type="entry name" value="Nucleoside Triphosphate Pyrophosphohydrolase"/>
    <property type="match status" value="1"/>
</dbReference>
<dbReference type="InterPro" id="IPR020084">
    <property type="entry name" value="NUDIX_hydrolase_CS"/>
</dbReference>
<evidence type="ECO:0000313" key="7">
    <source>
        <dbReference type="Proteomes" id="UP000219072"/>
    </source>
</evidence>
<protein>
    <submittedName>
        <fullName evidence="6">ADP-ribose pyrophosphatase YjhB, NUDIX family</fullName>
    </submittedName>
</protein>
<comment type="cofactor">
    <cofactor evidence="1">
        <name>Mg(2+)</name>
        <dbReference type="ChEBI" id="CHEBI:18420"/>
    </cofactor>
</comment>
<dbReference type="EMBL" id="OCNE01000002">
    <property type="protein sequence ID" value="SOD60819.1"/>
    <property type="molecule type" value="Genomic_DNA"/>
</dbReference>
<feature type="domain" description="Nudix hydrolase" evidence="5">
    <location>
        <begin position="69"/>
        <end position="204"/>
    </location>
</feature>
<gene>
    <name evidence="6" type="ORF">SAMN06297387_102283</name>
</gene>
<dbReference type="InterPro" id="IPR015797">
    <property type="entry name" value="NUDIX_hydrolase-like_dom_sf"/>
</dbReference>
<evidence type="ECO:0000256" key="3">
    <source>
        <dbReference type="ARBA" id="ARBA00022801"/>
    </source>
</evidence>
<dbReference type="InterPro" id="IPR000086">
    <property type="entry name" value="NUDIX_hydrolase_dom"/>
</dbReference>
<proteinExistence type="inferred from homology"/>
<reference evidence="6 7" key="1">
    <citation type="submission" date="2017-09" db="EMBL/GenBank/DDBJ databases">
        <authorList>
            <person name="Ehlers B."/>
            <person name="Leendertz F.H."/>
        </authorList>
    </citation>
    <scope>NUCLEOTIDE SEQUENCE [LARGE SCALE GENOMIC DNA]</scope>
    <source>
        <strain evidence="6 7">CGMCC 4.7095</strain>
    </source>
</reference>
<evidence type="ECO:0000256" key="4">
    <source>
        <dbReference type="RuleBase" id="RU003476"/>
    </source>
</evidence>
<keyword evidence="7" id="KW-1185">Reference proteome</keyword>
<evidence type="ECO:0000256" key="1">
    <source>
        <dbReference type="ARBA" id="ARBA00001946"/>
    </source>
</evidence>
<dbReference type="AlphaFoldDB" id="A0A286DQ97"/>
<evidence type="ECO:0000313" key="6">
    <source>
        <dbReference type="EMBL" id="SOD60819.1"/>
    </source>
</evidence>
<dbReference type="Proteomes" id="UP000219072">
    <property type="component" value="Unassembled WGS sequence"/>
</dbReference>
<accession>A0A286DQ97</accession>
<evidence type="ECO:0000259" key="5">
    <source>
        <dbReference type="PROSITE" id="PS51462"/>
    </source>
</evidence>
<dbReference type="PRINTS" id="PR00502">
    <property type="entry name" value="NUDIXFAMILY"/>
</dbReference>
<dbReference type="Pfam" id="PF00293">
    <property type="entry name" value="NUDIX"/>
    <property type="match status" value="1"/>
</dbReference>
<comment type="similarity">
    <text evidence="2 4">Belongs to the Nudix hydrolase family.</text>
</comment>
<dbReference type="PANTHER" id="PTHR43046">
    <property type="entry name" value="GDP-MANNOSE MANNOSYL HYDROLASE"/>
    <property type="match status" value="1"/>
</dbReference>
<organism evidence="6 7">
    <name type="scientific">Streptomyces zhaozhouensis</name>
    <dbReference type="NCBI Taxonomy" id="1300267"/>
    <lineage>
        <taxon>Bacteria</taxon>
        <taxon>Bacillati</taxon>
        <taxon>Actinomycetota</taxon>
        <taxon>Actinomycetes</taxon>
        <taxon>Kitasatosporales</taxon>
        <taxon>Streptomycetaceae</taxon>
        <taxon>Streptomyces</taxon>
    </lineage>
</organism>
<dbReference type="PROSITE" id="PS51462">
    <property type="entry name" value="NUDIX"/>
    <property type="match status" value="1"/>
</dbReference>